<evidence type="ECO:0000313" key="3">
    <source>
        <dbReference type="Proteomes" id="UP000054516"/>
    </source>
</evidence>
<name>A0A1W2TM68_ROSNE</name>
<sequence length="65" mass="6931">MRAQGGRPARNEAAEPHGIPLAGLMNWPHEAKENDGQTVRTVLLLSSTGLRVAKPRQCGTVAQEG</sequence>
<dbReference type="Proteomes" id="UP000054516">
    <property type="component" value="Unassembled WGS sequence"/>
</dbReference>
<protein>
    <submittedName>
        <fullName evidence="2">Uncharacterized protein</fullName>
    </submittedName>
</protein>
<accession>A0A1W2TM68</accession>
<feature type="region of interest" description="Disordered" evidence="1">
    <location>
        <begin position="1"/>
        <end position="23"/>
    </location>
</feature>
<organism evidence="2">
    <name type="scientific">Rosellinia necatrix</name>
    <name type="common">White root-rot fungus</name>
    <dbReference type="NCBI Taxonomy" id="77044"/>
    <lineage>
        <taxon>Eukaryota</taxon>
        <taxon>Fungi</taxon>
        <taxon>Dikarya</taxon>
        <taxon>Ascomycota</taxon>
        <taxon>Pezizomycotina</taxon>
        <taxon>Sordariomycetes</taxon>
        <taxon>Xylariomycetidae</taxon>
        <taxon>Xylariales</taxon>
        <taxon>Xylariaceae</taxon>
        <taxon>Rosellinia</taxon>
    </lineage>
</organism>
<evidence type="ECO:0000256" key="1">
    <source>
        <dbReference type="SAM" id="MobiDB-lite"/>
    </source>
</evidence>
<keyword evidence="3" id="KW-1185">Reference proteome</keyword>
<dbReference type="AlphaFoldDB" id="A0A1W2TM68"/>
<dbReference type="EMBL" id="DF977485">
    <property type="protein sequence ID" value="GAP89430.2"/>
    <property type="molecule type" value="Genomic_DNA"/>
</dbReference>
<evidence type="ECO:0000313" key="2">
    <source>
        <dbReference type="EMBL" id="GAP89430.2"/>
    </source>
</evidence>
<reference evidence="2" key="1">
    <citation type="submission" date="2016-03" db="EMBL/GenBank/DDBJ databases">
        <title>Draft genome sequence of Rosellinia necatrix.</title>
        <authorList>
            <person name="Kanematsu S."/>
        </authorList>
    </citation>
    <scope>NUCLEOTIDE SEQUENCE [LARGE SCALE GENOMIC DNA]</scope>
    <source>
        <strain evidence="2">W97</strain>
    </source>
</reference>
<proteinExistence type="predicted"/>
<gene>
    <name evidence="2" type="ORF">SAMD00023353_4000690</name>
</gene>